<feature type="region of interest" description="Disordered" evidence="1">
    <location>
        <begin position="1"/>
        <end position="30"/>
    </location>
</feature>
<evidence type="ECO:0000256" key="1">
    <source>
        <dbReference type="SAM" id="MobiDB-lite"/>
    </source>
</evidence>
<dbReference type="AlphaFoldDB" id="A0A6V7QYV4"/>
<proteinExistence type="predicted"/>
<evidence type="ECO:0000256" key="2">
    <source>
        <dbReference type="SAM" id="Phobius"/>
    </source>
</evidence>
<evidence type="ECO:0000313" key="3">
    <source>
        <dbReference type="EMBL" id="CAD1847965.1"/>
    </source>
</evidence>
<dbReference type="EMBL" id="CAJEUB010000064">
    <property type="protein sequence ID" value="CAD1847965.1"/>
    <property type="molecule type" value="Genomic_DNA"/>
</dbReference>
<keyword evidence="2" id="KW-1133">Transmembrane helix</keyword>
<gene>
    <name evidence="3" type="ORF">CB5_LOCUS31176</name>
</gene>
<accession>A0A6V7QYV4</accession>
<sequence>MGVSLGPFELELEKEEEFEEERDEEEEVEAEEDLLDEFTVTKLEKDLRWPPKSSSLILPSLVLRTIVGSFLACVVVLLSLRIWPNGFFFEGFMSPFKHSLALDTAYFSSESLDLVKTAFI</sequence>
<reference evidence="3" key="1">
    <citation type="submission" date="2020-07" db="EMBL/GenBank/DDBJ databases">
        <authorList>
            <person name="Lin J."/>
        </authorList>
    </citation>
    <scope>NUCLEOTIDE SEQUENCE</scope>
</reference>
<name>A0A6V7QYV4_ANACO</name>
<protein>
    <submittedName>
        <fullName evidence="3">Uncharacterized protein</fullName>
    </submittedName>
</protein>
<feature type="compositionally biased region" description="Acidic residues" evidence="1">
    <location>
        <begin position="10"/>
        <end position="30"/>
    </location>
</feature>
<organism evidence="3">
    <name type="scientific">Ananas comosus var. bracteatus</name>
    <name type="common">red pineapple</name>
    <dbReference type="NCBI Taxonomy" id="296719"/>
    <lineage>
        <taxon>Eukaryota</taxon>
        <taxon>Viridiplantae</taxon>
        <taxon>Streptophyta</taxon>
        <taxon>Embryophyta</taxon>
        <taxon>Tracheophyta</taxon>
        <taxon>Spermatophyta</taxon>
        <taxon>Magnoliopsida</taxon>
        <taxon>Liliopsida</taxon>
        <taxon>Poales</taxon>
        <taxon>Bromeliaceae</taxon>
        <taxon>Bromelioideae</taxon>
        <taxon>Ananas</taxon>
    </lineage>
</organism>
<keyword evidence="2" id="KW-0472">Membrane</keyword>
<feature type="transmembrane region" description="Helical" evidence="2">
    <location>
        <begin position="61"/>
        <end position="83"/>
    </location>
</feature>
<keyword evidence="2" id="KW-0812">Transmembrane</keyword>